<comment type="caution">
    <text evidence="2">The sequence shown here is derived from an EMBL/GenBank/DDBJ whole genome shotgun (WGS) entry which is preliminary data.</text>
</comment>
<dbReference type="InterPro" id="IPR051927">
    <property type="entry name" value="Zn_Chap_cDPG_Synth"/>
</dbReference>
<dbReference type="Gene3D" id="3.40.50.300">
    <property type="entry name" value="P-loop containing nucleotide triphosphate hydrolases"/>
    <property type="match status" value="1"/>
</dbReference>
<sequence length="417" mass="44845">MTDPRPHVTVLAGFSPAATDVVARSLLVTDPSLILITHDLAGIVDGVVRRTVRTATRVLEEDHTELVHGCVSCTLREDVVPTLVRTSRRHPGSDLVLALPPAVEPEAVAAVCAVSTCDGIAVTDAVRLDSYVTVVDATTLIDDLTSTDDLRDRGRHAAGNDRRGVAEVISRQIEFADTVVLWGTSQADVLERDHITALLHRLAPWATRVRADGSPAAGEADLAARLLRTGRHDPAVPGMAGRALEGYPIGLHDPVGDHRVNAMLFHSRRPFHPQRLHDALDDLSGEALRGRGQLWIASQPGTAVSWESAGGDLMLGNLGRWLVSLPQQRWDEASDMRRLAADATWDPYYGDRATVLSFIGFDLDVDAMTALLESCLLTDAEIAGGVDGWRTLPDPFAGYFPLEGDQEPATVTEGAAS</sequence>
<proteinExistence type="predicted"/>
<name>A0A7W7CRR6_9ACTN</name>
<dbReference type="PANTHER" id="PTHR43603">
    <property type="entry name" value="COBW DOMAIN-CONTAINING PROTEIN DDB_G0274527"/>
    <property type="match status" value="1"/>
</dbReference>
<dbReference type="Pfam" id="PF02492">
    <property type="entry name" value="cobW"/>
    <property type="match status" value="1"/>
</dbReference>
<dbReference type="Proteomes" id="UP000542742">
    <property type="component" value="Unassembled WGS sequence"/>
</dbReference>
<keyword evidence="3" id="KW-1185">Reference proteome</keyword>
<reference evidence="2 3" key="1">
    <citation type="submission" date="2020-08" db="EMBL/GenBank/DDBJ databases">
        <title>Sequencing the genomes of 1000 actinobacteria strains.</title>
        <authorList>
            <person name="Klenk H.-P."/>
        </authorList>
    </citation>
    <scope>NUCLEOTIDE SEQUENCE [LARGE SCALE GENOMIC DNA]</scope>
    <source>
        <strain evidence="2 3">DSM 45518</strain>
    </source>
</reference>
<dbReference type="EMBL" id="JACHMF010000001">
    <property type="protein sequence ID" value="MBB4693524.1"/>
    <property type="molecule type" value="Genomic_DNA"/>
</dbReference>
<dbReference type="InterPro" id="IPR011629">
    <property type="entry name" value="CobW-like_C"/>
</dbReference>
<dbReference type="SUPFAM" id="SSF90002">
    <property type="entry name" value="Hypothetical protein YjiA, C-terminal domain"/>
    <property type="match status" value="1"/>
</dbReference>
<evidence type="ECO:0000259" key="1">
    <source>
        <dbReference type="SMART" id="SM00833"/>
    </source>
</evidence>
<dbReference type="InterPro" id="IPR003495">
    <property type="entry name" value="CobW/HypB/UreG_nucleotide-bd"/>
</dbReference>
<gene>
    <name evidence="2" type="ORF">BKA14_003672</name>
</gene>
<protein>
    <submittedName>
        <fullName evidence="2">G3E family GTPase</fullName>
    </submittedName>
</protein>
<dbReference type="Pfam" id="PF07683">
    <property type="entry name" value="CobW_C"/>
    <property type="match status" value="1"/>
</dbReference>
<dbReference type="AlphaFoldDB" id="A0A7W7CRR6"/>
<accession>A0A7W7CRR6</accession>
<evidence type="ECO:0000313" key="3">
    <source>
        <dbReference type="Proteomes" id="UP000542742"/>
    </source>
</evidence>
<feature type="domain" description="CobW C-terminal" evidence="1">
    <location>
        <begin position="260"/>
        <end position="376"/>
    </location>
</feature>
<organism evidence="2 3">
    <name type="scientific">Paractinoplanes abujensis</name>
    <dbReference type="NCBI Taxonomy" id="882441"/>
    <lineage>
        <taxon>Bacteria</taxon>
        <taxon>Bacillati</taxon>
        <taxon>Actinomycetota</taxon>
        <taxon>Actinomycetes</taxon>
        <taxon>Micromonosporales</taxon>
        <taxon>Micromonosporaceae</taxon>
        <taxon>Paractinoplanes</taxon>
    </lineage>
</organism>
<evidence type="ECO:0000313" key="2">
    <source>
        <dbReference type="EMBL" id="MBB4693524.1"/>
    </source>
</evidence>
<dbReference type="SMART" id="SM00833">
    <property type="entry name" value="CobW_C"/>
    <property type="match status" value="1"/>
</dbReference>
<dbReference type="PANTHER" id="PTHR43603:SF1">
    <property type="entry name" value="ZINC-REGULATED GTPASE METALLOPROTEIN ACTIVATOR 1"/>
    <property type="match status" value="1"/>
</dbReference>
<dbReference type="InterPro" id="IPR027417">
    <property type="entry name" value="P-loop_NTPase"/>
</dbReference>